<feature type="region of interest" description="Disordered" evidence="4">
    <location>
        <begin position="240"/>
        <end position="268"/>
    </location>
</feature>
<dbReference type="Proteomes" id="UP000637720">
    <property type="component" value="Unassembled WGS sequence"/>
</dbReference>
<keyword evidence="7" id="KW-1185">Reference proteome</keyword>
<dbReference type="Gene3D" id="3.30.1360.40">
    <property type="match status" value="1"/>
</dbReference>
<dbReference type="NCBIfam" id="TIGR00370">
    <property type="entry name" value="5-oxoprolinase subunit PxpB"/>
    <property type="match status" value="1"/>
</dbReference>
<feature type="domain" description="Carboxyltransferase" evidence="5">
    <location>
        <begin position="9"/>
        <end position="218"/>
    </location>
</feature>
<keyword evidence="1" id="KW-0547">Nucleotide-binding</keyword>
<dbReference type="InterPro" id="IPR010016">
    <property type="entry name" value="PxpB"/>
</dbReference>
<feature type="compositionally biased region" description="Gly residues" evidence="4">
    <location>
        <begin position="254"/>
        <end position="268"/>
    </location>
</feature>
<gene>
    <name evidence="6" type="primary">kipI</name>
    <name evidence="6" type="ORF">GCM10007043_07980</name>
</gene>
<keyword evidence="2" id="KW-0378">Hydrolase</keyword>
<name>A0A8J3B8W9_9BACI</name>
<comment type="caution">
    <text evidence="6">The sequence shown here is derived from an EMBL/GenBank/DDBJ whole genome shotgun (WGS) entry which is preliminary data.</text>
</comment>
<dbReference type="InterPro" id="IPR003833">
    <property type="entry name" value="CT_C_D"/>
</dbReference>
<evidence type="ECO:0000313" key="7">
    <source>
        <dbReference type="Proteomes" id="UP000637720"/>
    </source>
</evidence>
<reference evidence="6" key="2">
    <citation type="submission" date="2020-09" db="EMBL/GenBank/DDBJ databases">
        <authorList>
            <person name="Sun Q."/>
            <person name="Ohkuma M."/>
        </authorList>
    </citation>
    <scope>NUCLEOTIDE SEQUENCE</scope>
    <source>
        <strain evidence="6">JCM 14719</strain>
    </source>
</reference>
<dbReference type="Pfam" id="PF02682">
    <property type="entry name" value="CT_C_D"/>
    <property type="match status" value="1"/>
</dbReference>
<keyword evidence="3" id="KW-0067">ATP-binding</keyword>
<reference evidence="6" key="1">
    <citation type="journal article" date="2014" name="Int. J. Syst. Evol. Microbiol.">
        <title>Complete genome sequence of Corynebacterium casei LMG S-19264T (=DSM 44701T), isolated from a smear-ripened cheese.</title>
        <authorList>
            <consortium name="US DOE Joint Genome Institute (JGI-PGF)"/>
            <person name="Walter F."/>
            <person name="Albersmeier A."/>
            <person name="Kalinowski J."/>
            <person name="Ruckert C."/>
        </authorList>
    </citation>
    <scope>NUCLEOTIDE SEQUENCE</scope>
    <source>
        <strain evidence="6">JCM 14719</strain>
    </source>
</reference>
<dbReference type="PANTHER" id="PTHR34698:SF2">
    <property type="entry name" value="5-OXOPROLINASE SUBUNIT B"/>
    <property type="match status" value="1"/>
</dbReference>
<evidence type="ECO:0000256" key="4">
    <source>
        <dbReference type="SAM" id="MobiDB-lite"/>
    </source>
</evidence>
<accession>A0A8J3B8W9</accession>
<dbReference type="InterPro" id="IPR029000">
    <property type="entry name" value="Cyclophilin-like_dom_sf"/>
</dbReference>
<organism evidence="6 7">
    <name type="scientific">Calditerricola satsumensis</name>
    <dbReference type="NCBI Taxonomy" id="373054"/>
    <lineage>
        <taxon>Bacteria</taxon>
        <taxon>Bacillati</taxon>
        <taxon>Bacillota</taxon>
        <taxon>Bacilli</taxon>
        <taxon>Bacillales</taxon>
        <taxon>Bacillaceae</taxon>
        <taxon>Calditerricola</taxon>
    </lineage>
</organism>
<protein>
    <submittedName>
        <fullName evidence="6">Kinase A inhibitor</fullName>
    </submittedName>
</protein>
<evidence type="ECO:0000313" key="6">
    <source>
        <dbReference type="EMBL" id="GGJ96539.1"/>
    </source>
</evidence>
<dbReference type="EMBL" id="BMOF01000010">
    <property type="protein sequence ID" value="GGJ96539.1"/>
    <property type="molecule type" value="Genomic_DNA"/>
</dbReference>
<dbReference type="Gene3D" id="2.40.100.10">
    <property type="entry name" value="Cyclophilin-like"/>
    <property type="match status" value="1"/>
</dbReference>
<dbReference type="RefSeq" id="WP_229725679.1">
    <property type="nucleotide sequence ID" value="NZ_BMOF01000010.1"/>
</dbReference>
<evidence type="ECO:0000256" key="2">
    <source>
        <dbReference type="ARBA" id="ARBA00022801"/>
    </source>
</evidence>
<dbReference type="GO" id="GO:0016787">
    <property type="term" value="F:hydrolase activity"/>
    <property type="evidence" value="ECO:0007669"/>
    <property type="project" value="UniProtKB-KW"/>
</dbReference>
<evidence type="ECO:0000256" key="3">
    <source>
        <dbReference type="ARBA" id="ARBA00022840"/>
    </source>
</evidence>
<evidence type="ECO:0000256" key="1">
    <source>
        <dbReference type="ARBA" id="ARBA00022741"/>
    </source>
</evidence>
<dbReference type="AlphaFoldDB" id="A0A8J3B8W9"/>
<dbReference type="SUPFAM" id="SSF160467">
    <property type="entry name" value="PH0987 N-terminal domain-like"/>
    <property type="match status" value="1"/>
</dbReference>
<proteinExistence type="predicted"/>
<sequence>MATPQEDKPLILPLGDSAAIIRFGTAIDPVANRRAMALAEHLLRCPFPGLVEAVPAYASVTVHYNPCAVHVSSAAPTPYDAVRARLSAVLAEVGEGIDAAPRTVEIPVCYGGDHGPDLEAVAAACGLAPEEVVGLHAGTTYHVYAIGFAPGFPYLGTVPEPIRVPRRATPRAAVPAGSVGIAGAQTGIYPMETPGGWQIIGRTPIRLFQPDRDPPCLLRVGDRVRFRPITEEAFAAWPDGDARAERAIPDGGEGRAQGAGQGPAGAGT</sequence>
<dbReference type="SMART" id="SM00796">
    <property type="entry name" value="AHS1"/>
    <property type="match status" value="1"/>
</dbReference>
<dbReference type="GO" id="GO:0005524">
    <property type="term" value="F:ATP binding"/>
    <property type="evidence" value="ECO:0007669"/>
    <property type="project" value="UniProtKB-KW"/>
</dbReference>
<dbReference type="PANTHER" id="PTHR34698">
    <property type="entry name" value="5-OXOPROLINASE SUBUNIT B"/>
    <property type="match status" value="1"/>
</dbReference>
<dbReference type="SUPFAM" id="SSF50891">
    <property type="entry name" value="Cyclophilin-like"/>
    <property type="match status" value="1"/>
</dbReference>
<evidence type="ECO:0000259" key="5">
    <source>
        <dbReference type="SMART" id="SM00796"/>
    </source>
</evidence>